<keyword evidence="2" id="KW-0378">Hydrolase</keyword>
<dbReference type="PANTHER" id="PTHR11274:SF0">
    <property type="entry name" value="GENERAL TRANSCRIPTION AND DNA REPAIR FACTOR IIH HELICASE SUBUNIT XPB"/>
    <property type="match status" value="1"/>
</dbReference>
<sequence>MLTTCVRVPFTESAEQSRCVQELTVLQKALSPLSDPGTLIAYNIKDTLHGKVLEVPKFWGLDNLEKLGAVSVEDHQFEGVRLEDEDVVSAITQLRPHQVEATESIMKAFSKEYGGGGLLVLPCGYGKTVTALHVAAKMGVRGLIVCHTDVLVTQWAAAIVQYFPNARVGLIKQNTFNVDDKTHVIASLKSLAVRDYDMQTAGCELMIVDEAHHVCALQLSRAVANAGCKYRLGLSATPTRPDGLSDFLAWSIGEIVYEVTRPPADDLRVFAVMMGDGPVRTKLISRGGKDVSNIAGMINLLTDMTNARADMRQRVAAAWILLCASKRRKIIVLADRISLLRDLDRRVRDSVTTSFLFGAAKKAERAAAGDAQVVFASYGLAAEGLDLPLDTLILTTPRSGEGVITQTVGRIQRGRGRPPLVIDIVDAVPLFLSMFAKRLRVYKKLGAKMTKYDENRDVIA</sequence>
<evidence type="ECO:0000259" key="5">
    <source>
        <dbReference type="PROSITE" id="PS51192"/>
    </source>
</evidence>
<dbReference type="GO" id="GO:0016787">
    <property type="term" value="F:hydrolase activity"/>
    <property type="evidence" value="ECO:0007669"/>
    <property type="project" value="UniProtKB-KW"/>
</dbReference>
<evidence type="ECO:0000256" key="4">
    <source>
        <dbReference type="ARBA" id="ARBA00022840"/>
    </source>
</evidence>
<accession>A0A835ZFL4</accession>
<comment type="caution">
    <text evidence="6">The sequence shown here is derived from an EMBL/GenBank/DDBJ whole genome shotgun (WGS) entry which is preliminary data.</text>
</comment>
<dbReference type="SUPFAM" id="SSF52540">
    <property type="entry name" value="P-loop containing nucleoside triphosphate hydrolases"/>
    <property type="match status" value="2"/>
</dbReference>
<dbReference type="InterPro" id="IPR014001">
    <property type="entry name" value="Helicase_ATP-bd"/>
</dbReference>
<evidence type="ECO:0000256" key="3">
    <source>
        <dbReference type="ARBA" id="ARBA00022806"/>
    </source>
</evidence>
<reference evidence="6" key="1">
    <citation type="submission" date="2021-02" db="EMBL/GenBank/DDBJ databases">
        <title>First Annotated Genome of the Yellow-green Alga Tribonema minus.</title>
        <authorList>
            <person name="Mahan K.M."/>
        </authorList>
    </citation>
    <scope>NUCLEOTIDE SEQUENCE</scope>
    <source>
        <strain evidence="6">UTEX B ZZ1240</strain>
    </source>
</reference>
<dbReference type="PANTHER" id="PTHR11274">
    <property type="entry name" value="RAD25/XP-B DNA REPAIR HELICASE"/>
    <property type="match status" value="1"/>
</dbReference>
<dbReference type="EMBL" id="JAFCMP010000021">
    <property type="protein sequence ID" value="KAG5191369.1"/>
    <property type="molecule type" value="Genomic_DNA"/>
</dbReference>
<keyword evidence="3" id="KW-0347">Helicase</keyword>
<keyword evidence="4" id="KW-0067">ATP-binding</keyword>
<dbReference type="InterPro" id="IPR027417">
    <property type="entry name" value="P-loop_NTPase"/>
</dbReference>
<proteinExistence type="predicted"/>
<dbReference type="GO" id="GO:0003677">
    <property type="term" value="F:DNA binding"/>
    <property type="evidence" value="ECO:0007669"/>
    <property type="project" value="InterPro"/>
</dbReference>
<keyword evidence="1" id="KW-0547">Nucleotide-binding</keyword>
<evidence type="ECO:0000313" key="7">
    <source>
        <dbReference type="Proteomes" id="UP000664859"/>
    </source>
</evidence>
<name>A0A835ZFL4_9STRA</name>
<evidence type="ECO:0000313" key="6">
    <source>
        <dbReference type="EMBL" id="KAG5191369.1"/>
    </source>
</evidence>
<dbReference type="Gene3D" id="3.40.50.300">
    <property type="entry name" value="P-loop containing nucleotide triphosphate hydrolases"/>
    <property type="match status" value="2"/>
</dbReference>
<keyword evidence="7" id="KW-1185">Reference proteome</keyword>
<evidence type="ECO:0000256" key="2">
    <source>
        <dbReference type="ARBA" id="ARBA00022801"/>
    </source>
</evidence>
<dbReference type="Proteomes" id="UP000664859">
    <property type="component" value="Unassembled WGS sequence"/>
</dbReference>
<dbReference type="AlphaFoldDB" id="A0A835ZFL4"/>
<dbReference type="OrthoDB" id="205240at2759"/>
<feature type="domain" description="Helicase ATP-binding" evidence="5">
    <location>
        <begin position="108"/>
        <end position="256"/>
    </location>
</feature>
<dbReference type="PROSITE" id="PS51192">
    <property type="entry name" value="HELICASE_ATP_BIND_1"/>
    <property type="match status" value="1"/>
</dbReference>
<dbReference type="SMART" id="SM00487">
    <property type="entry name" value="DEXDc"/>
    <property type="match status" value="1"/>
</dbReference>
<dbReference type="Pfam" id="PF04851">
    <property type="entry name" value="ResIII"/>
    <property type="match status" value="1"/>
</dbReference>
<gene>
    <name evidence="6" type="ORF">JKP88DRAFT_174791</name>
</gene>
<dbReference type="InterPro" id="IPR006935">
    <property type="entry name" value="Helicase/UvrB_N"/>
</dbReference>
<dbReference type="GO" id="GO:0004386">
    <property type="term" value="F:helicase activity"/>
    <property type="evidence" value="ECO:0007669"/>
    <property type="project" value="UniProtKB-KW"/>
</dbReference>
<evidence type="ECO:0000256" key="1">
    <source>
        <dbReference type="ARBA" id="ARBA00022741"/>
    </source>
</evidence>
<dbReference type="InterPro" id="IPR050615">
    <property type="entry name" value="ATP-dep_DNA_Helicase"/>
</dbReference>
<dbReference type="GO" id="GO:0005524">
    <property type="term" value="F:ATP binding"/>
    <property type="evidence" value="ECO:0007669"/>
    <property type="project" value="UniProtKB-KW"/>
</dbReference>
<organism evidence="6 7">
    <name type="scientific">Tribonema minus</name>
    <dbReference type="NCBI Taxonomy" id="303371"/>
    <lineage>
        <taxon>Eukaryota</taxon>
        <taxon>Sar</taxon>
        <taxon>Stramenopiles</taxon>
        <taxon>Ochrophyta</taxon>
        <taxon>PX clade</taxon>
        <taxon>Xanthophyceae</taxon>
        <taxon>Tribonematales</taxon>
        <taxon>Tribonemataceae</taxon>
        <taxon>Tribonema</taxon>
    </lineage>
</organism>
<protein>
    <submittedName>
        <fullName evidence="6">EsV-1-66</fullName>
    </submittedName>
</protein>
<dbReference type="CDD" id="cd17926">
    <property type="entry name" value="DEXHc_RE"/>
    <property type="match status" value="1"/>
</dbReference>